<dbReference type="KEGG" id="coh:EAV92_10765"/>
<comment type="subcellular location">
    <subcellularLocation>
        <location evidence="1">Cell membrane</location>
        <topology evidence="1">Multi-pass membrane protein</topology>
    </subcellularLocation>
</comment>
<dbReference type="InterPro" id="IPR048454">
    <property type="entry name" value="YetF_N"/>
</dbReference>
<dbReference type="InterPro" id="IPR007353">
    <property type="entry name" value="DUF421"/>
</dbReference>
<evidence type="ECO:0000256" key="4">
    <source>
        <dbReference type="ARBA" id="ARBA00022692"/>
    </source>
</evidence>
<dbReference type="Pfam" id="PF04239">
    <property type="entry name" value="DUF421"/>
    <property type="match status" value="1"/>
</dbReference>
<dbReference type="PANTHER" id="PTHR34582:SF7">
    <property type="entry name" value="UPF0702 TRANSMEMBRANE PROTEIN YDFS"/>
    <property type="match status" value="1"/>
</dbReference>
<dbReference type="EMBL" id="CP033433">
    <property type="protein sequence ID" value="AYQ73004.1"/>
    <property type="molecule type" value="Genomic_DNA"/>
</dbReference>
<dbReference type="Pfam" id="PF20730">
    <property type="entry name" value="YetF_N"/>
    <property type="match status" value="1"/>
</dbReference>
<keyword evidence="5 7" id="KW-1133">Transmembrane helix</keyword>
<dbReference type="PANTHER" id="PTHR34582">
    <property type="entry name" value="UPF0702 TRANSMEMBRANE PROTEIN YCAP"/>
    <property type="match status" value="1"/>
</dbReference>
<dbReference type="GO" id="GO:0005886">
    <property type="term" value="C:plasma membrane"/>
    <property type="evidence" value="ECO:0007669"/>
    <property type="project" value="UniProtKB-SubCell"/>
</dbReference>
<evidence type="ECO:0000256" key="7">
    <source>
        <dbReference type="SAM" id="Phobius"/>
    </source>
</evidence>
<keyword evidence="3" id="KW-1003">Cell membrane</keyword>
<proteinExistence type="inferred from homology"/>
<dbReference type="AlphaFoldDB" id="A0A3G3JXQ1"/>
<evidence type="ECO:0000259" key="8">
    <source>
        <dbReference type="Pfam" id="PF04239"/>
    </source>
</evidence>
<evidence type="ECO:0000313" key="11">
    <source>
        <dbReference type="Proteomes" id="UP000269097"/>
    </source>
</evidence>
<name>A0A3G3JXQ1_9BACL</name>
<evidence type="ECO:0000313" key="10">
    <source>
        <dbReference type="EMBL" id="AYQ73004.1"/>
    </source>
</evidence>
<organism evidence="10 11">
    <name type="scientific">Cohnella candidum</name>
    <dbReference type="NCBI Taxonomy" id="2674991"/>
    <lineage>
        <taxon>Bacteria</taxon>
        <taxon>Bacillati</taxon>
        <taxon>Bacillota</taxon>
        <taxon>Bacilli</taxon>
        <taxon>Bacillales</taxon>
        <taxon>Paenibacillaceae</taxon>
        <taxon>Cohnella</taxon>
    </lineage>
</organism>
<protein>
    <submittedName>
        <fullName evidence="10">DUF421 domain-containing protein</fullName>
    </submittedName>
</protein>
<feature type="transmembrane region" description="Helical" evidence="7">
    <location>
        <begin position="7"/>
        <end position="26"/>
    </location>
</feature>
<sequence length="154" mass="17221">MHEVTEIILRGIVAFVFLILLGPMIGKQLISQNGYLPFIGAITLGSVAGNLIFNIKIRFGYFLLSMAVFSTIILAFSYIAMKSSHTRKWVNGEPRVLIEKGKILENQLKKSLYTQDMLEQGLRKKDVFDLNEVEYAILETDGSLSVIKKAPTAP</sequence>
<dbReference type="InterPro" id="IPR023090">
    <property type="entry name" value="UPF0702_alpha/beta_dom_sf"/>
</dbReference>
<feature type="domain" description="YetF-like N-terminal transmembrane" evidence="9">
    <location>
        <begin position="6"/>
        <end position="79"/>
    </location>
</feature>
<dbReference type="Proteomes" id="UP000269097">
    <property type="component" value="Chromosome"/>
</dbReference>
<feature type="transmembrane region" description="Helical" evidence="7">
    <location>
        <begin position="35"/>
        <end position="53"/>
    </location>
</feature>
<evidence type="ECO:0000259" key="9">
    <source>
        <dbReference type="Pfam" id="PF20730"/>
    </source>
</evidence>
<evidence type="ECO:0000256" key="1">
    <source>
        <dbReference type="ARBA" id="ARBA00004651"/>
    </source>
</evidence>
<dbReference type="Gene3D" id="3.30.240.20">
    <property type="entry name" value="bsu07140 like domains"/>
    <property type="match status" value="1"/>
</dbReference>
<accession>A0A3G3JXQ1</accession>
<evidence type="ECO:0000256" key="6">
    <source>
        <dbReference type="ARBA" id="ARBA00023136"/>
    </source>
</evidence>
<feature type="domain" description="YetF C-terminal" evidence="8">
    <location>
        <begin position="82"/>
        <end position="150"/>
    </location>
</feature>
<gene>
    <name evidence="10" type="ORF">EAV92_10765</name>
</gene>
<evidence type="ECO:0000256" key="2">
    <source>
        <dbReference type="ARBA" id="ARBA00006448"/>
    </source>
</evidence>
<evidence type="ECO:0000256" key="3">
    <source>
        <dbReference type="ARBA" id="ARBA00022475"/>
    </source>
</evidence>
<dbReference type="RefSeq" id="WP_123041086.1">
    <property type="nucleotide sequence ID" value="NZ_CP033433.1"/>
</dbReference>
<feature type="transmembrane region" description="Helical" evidence="7">
    <location>
        <begin position="59"/>
        <end position="81"/>
    </location>
</feature>
<reference evidence="10 11" key="1">
    <citation type="submission" date="2018-10" db="EMBL/GenBank/DDBJ databases">
        <title>Genome Sequence of Cohnella sp.</title>
        <authorList>
            <person name="Srinivasan S."/>
            <person name="Kim M.K."/>
        </authorList>
    </citation>
    <scope>NUCLEOTIDE SEQUENCE [LARGE SCALE GENOMIC DNA]</scope>
    <source>
        <strain evidence="10 11">18JY8-7</strain>
    </source>
</reference>
<comment type="similarity">
    <text evidence="2">Belongs to the UPF0702 family.</text>
</comment>
<evidence type="ECO:0000256" key="5">
    <source>
        <dbReference type="ARBA" id="ARBA00022989"/>
    </source>
</evidence>
<keyword evidence="11" id="KW-1185">Reference proteome</keyword>
<keyword evidence="6 7" id="KW-0472">Membrane</keyword>
<keyword evidence="4 7" id="KW-0812">Transmembrane</keyword>